<dbReference type="Proteomes" id="UP000663850">
    <property type="component" value="Unassembled WGS sequence"/>
</dbReference>
<protein>
    <submittedName>
        <fullName evidence="1">Uncharacterized protein</fullName>
    </submittedName>
</protein>
<accession>A0A8H2Y6Z5</accession>
<organism evidence="1 2">
    <name type="scientific">Rhizoctonia solani</name>
    <dbReference type="NCBI Taxonomy" id="456999"/>
    <lineage>
        <taxon>Eukaryota</taxon>
        <taxon>Fungi</taxon>
        <taxon>Dikarya</taxon>
        <taxon>Basidiomycota</taxon>
        <taxon>Agaricomycotina</taxon>
        <taxon>Agaricomycetes</taxon>
        <taxon>Cantharellales</taxon>
        <taxon>Ceratobasidiaceae</taxon>
        <taxon>Rhizoctonia</taxon>
    </lineage>
</organism>
<reference evidence="1" key="1">
    <citation type="submission" date="2021-01" db="EMBL/GenBank/DDBJ databases">
        <authorList>
            <person name="Kaushik A."/>
        </authorList>
    </citation>
    <scope>NUCLEOTIDE SEQUENCE</scope>
    <source>
        <strain evidence="1">Type strain: AG8-Rh-89/</strain>
    </source>
</reference>
<gene>
    <name evidence="1" type="ORF">RDB_LOCUS28293</name>
</gene>
<dbReference type="AlphaFoldDB" id="A0A8H2Y6Z5"/>
<proteinExistence type="predicted"/>
<evidence type="ECO:0000313" key="1">
    <source>
        <dbReference type="EMBL" id="CAE6439997.1"/>
    </source>
</evidence>
<sequence length="75" mass="8500">MHNITTSDEEMPNLDALSGAVKEKLGTGNVVFSRLDFDVRVRFGETEPEAYLEWSEKGEAREIPATIRLDYNILL</sequence>
<dbReference type="EMBL" id="CAJMWZ010001686">
    <property type="protein sequence ID" value="CAE6439997.1"/>
    <property type="molecule type" value="Genomic_DNA"/>
</dbReference>
<evidence type="ECO:0000313" key="2">
    <source>
        <dbReference type="Proteomes" id="UP000663850"/>
    </source>
</evidence>
<comment type="caution">
    <text evidence="1">The sequence shown here is derived from an EMBL/GenBank/DDBJ whole genome shotgun (WGS) entry which is preliminary data.</text>
</comment>
<name>A0A8H2Y6Z5_9AGAM</name>